<keyword evidence="12" id="KW-0969">Cilium</keyword>
<feature type="domain" description="Flagellar basal body rod protein N-terminal" evidence="9">
    <location>
        <begin position="8"/>
        <end position="38"/>
    </location>
</feature>
<dbReference type="GO" id="GO:0009424">
    <property type="term" value="C:bacterial-type flagellum hook"/>
    <property type="evidence" value="ECO:0007669"/>
    <property type="project" value="UniProtKB-UniRule"/>
</dbReference>
<dbReference type="InterPro" id="IPR002371">
    <property type="entry name" value="FlgK"/>
</dbReference>
<dbReference type="Pfam" id="PF00460">
    <property type="entry name" value="Flg_bb_rod"/>
    <property type="match status" value="1"/>
</dbReference>
<dbReference type="Pfam" id="PF22638">
    <property type="entry name" value="FlgK_D1"/>
    <property type="match status" value="1"/>
</dbReference>
<keyword evidence="6 7" id="KW-0975">Bacterial flagellum</keyword>
<keyword evidence="5 7" id="KW-0964">Secreted</keyword>
<dbReference type="SUPFAM" id="SSF64518">
    <property type="entry name" value="Phase 1 flagellin"/>
    <property type="match status" value="1"/>
</dbReference>
<keyword evidence="12" id="KW-0966">Cell projection</keyword>
<dbReference type="GO" id="GO:0044780">
    <property type="term" value="P:bacterial-type flagellum assembly"/>
    <property type="evidence" value="ECO:0007669"/>
    <property type="project" value="InterPro"/>
</dbReference>
<feature type="region of interest" description="Disordered" evidence="8">
    <location>
        <begin position="49"/>
        <end position="68"/>
    </location>
</feature>
<feature type="domain" description="Flagellar hook-associated protein FlgK helical" evidence="11">
    <location>
        <begin position="102"/>
        <end position="334"/>
    </location>
</feature>
<reference evidence="12 13" key="1">
    <citation type="submission" date="2021-05" db="EMBL/GenBank/DDBJ databases">
        <title>Novel Bacillus species.</title>
        <authorList>
            <person name="Liu G."/>
        </authorList>
    </citation>
    <scope>NUCLEOTIDE SEQUENCE [LARGE SCALE GENOMIC DNA]</scope>
    <source>
        <strain evidence="13">FJAT-49780</strain>
    </source>
</reference>
<evidence type="ECO:0000256" key="1">
    <source>
        <dbReference type="ARBA" id="ARBA00004365"/>
    </source>
</evidence>
<dbReference type="AlphaFoldDB" id="A0A942TFD6"/>
<proteinExistence type="inferred from homology"/>
<comment type="caution">
    <text evidence="12">The sequence shown here is derived from an EMBL/GenBank/DDBJ whole genome shotgun (WGS) entry which is preliminary data.</text>
</comment>
<evidence type="ECO:0000256" key="4">
    <source>
        <dbReference type="ARBA" id="ARBA00016244"/>
    </source>
</evidence>
<evidence type="ECO:0000313" key="13">
    <source>
        <dbReference type="Proteomes" id="UP000681414"/>
    </source>
</evidence>
<evidence type="ECO:0000256" key="5">
    <source>
        <dbReference type="ARBA" id="ARBA00022525"/>
    </source>
</evidence>
<dbReference type="Pfam" id="PF06429">
    <property type="entry name" value="Flg_bbr_C"/>
    <property type="match status" value="1"/>
</dbReference>
<dbReference type="PRINTS" id="PR01005">
    <property type="entry name" value="FLGHOOKAP1"/>
</dbReference>
<dbReference type="InterPro" id="IPR010930">
    <property type="entry name" value="Flg_bb/hook_C_dom"/>
</dbReference>
<dbReference type="GO" id="GO:0005576">
    <property type="term" value="C:extracellular region"/>
    <property type="evidence" value="ECO:0007669"/>
    <property type="project" value="UniProtKB-SubCell"/>
</dbReference>
<accession>A0A942TFD6</accession>
<name>A0A942TFD6_9BACI</name>
<comment type="similarity">
    <text evidence="3 7">Belongs to the flagella basal body rod proteins family.</text>
</comment>
<sequence length="489" mass="54052">MRSTFMGLETSKRGMYSQQSAIYVTGHNIANANTPGYTRQRVNFETTKPYPAASMNRPQIPGQLGTGVKDGTIQRIRDRFVDEQFRGENNQFGYYETLAKSISQIEDVMNEPSENGLSKAMAQFWQALQDLSTNPEDEGARRVVIQRGTGVVETFQYLSRSLTTLRNDTKKELDATVTQINNLATQIASVNKQISEVEPHGYLPNDLYDERDRLIDELSKLVPIETTDIHYGGNSLDIAEGGRNVFIIDARGNRINLVDGEKTTKLEDIDKLSLSEGKGKLAALIYAYGNDDGTGLYPEILDQLDKYAYSFAKVFNEVHKKGFDLNGTQGGDFFNLPDSGDYKGVAGSISVKIKLPSQVAASSVANEKGNGQNALELGKVKDLVITNWEIEDLNITGLQIESGTLQSFYEGIIGVLAVKGQQANRLYYNTGVLLNSVENNRKSISEVSLDEEFSNLIQFQHAYAASARMISVVDEMLDKIINGMGNVGR</sequence>
<evidence type="ECO:0000256" key="2">
    <source>
        <dbReference type="ARBA" id="ARBA00004613"/>
    </source>
</evidence>
<evidence type="ECO:0000259" key="10">
    <source>
        <dbReference type="Pfam" id="PF06429"/>
    </source>
</evidence>
<dbReference type="PANTHER" id="PTHR30033:SF1">
    <property type="entry name" value="FLAGELLAR HOOK-ASSOCIATED PROTEIN 1"/>
    <property type="match status" value="1"/>
</dbReference>
<evidence type="ECO:0000256" key="7">
    <source>
        <dbReference type="RuleBase" id="RU362065"/>
    </source>
</evidence>
<evidence type="ECO:0000259" key="9">
    <source>
        <dbReference type="Pfam" id="PF00460"/>
    </source>
</evidence>
<evidence type="ECO:0000259" key="11">
    <source>
        <dbReference type="Pfam" id="PF22638"/>
    </source>
</evidence>
<evidence type="ECO:0000256" key="3">
    <source>
        <dbReference type="ARBA" id="ARBA00009677"/>
    </source>
</evidence>
<organism evidence="12 13">
    <name type="scientific">Lederbergia citri</name>
    <dbReference type="NCBI Taxonomy" id="2833580"/>
    <lineage>
        <taxon>Bacteria</taxon>
        <taxon>Bacillati</taxon>
        <taxon>Bacillota</taxon>
        <taxon>Bacilli</taxon>
        <taxon>Bacillales</taxon>
        <taxon>Bacillaceae</taxon>
        <taxon>Lederbergia</taxon>
    </lineage>
</organism>
<protein>
    <recommendedName>
        <fullName evidence="4 7">Flagellar hook-associated protein 1</fullName>
        <shortName evidence="7">HAP1</shortName>
    </recommendedName>
</protein>
<dbReference type="InterPro" id="IPR053927">
    <property type="entry name" value="FlgK_helical"/>
</dbReference>
<evidence type="ECO:0000313" key="12">
    <source>
        <dbReference type="EMBL" id="MBS4195507.1"/>
    </source>
</evidence>
<evidence type="ECO:0000256" key="6">
    <source>
        <dbReference type="ARBA" id="ARBA00023143"/>
    </source>
</evidence>
<dbReference type="GO" id="GO:0005198">
    <property type="term" value="F:structural molecule activity"/>
    <property type="evidence" value="ECO:0007669"/>
    <property type="project" value="UniProtKB-UniRule"/>
</dbReference>
<keyword evidence="12" id="KW-0282">Flagellum</keyword>
<gene>
    <name evidence="7 12" type="primary">flgK</name>
    <name evidence="12" type="ORF">KHA97_10605</name>
</gene>
<dbReference type="InterPro" id="IPR001444">
    <property type="entry name" value="Flag_bb_rod_N"/>
</dbReference>
<dbReference type="EMBL" id="JAGYPG010000002">
    <property type="protein sequence ID" value="MBS4195507.1"/>
    <property type="molecule type" value="Genomic_DNA"/>
</dbReference>
<dbReference type="PANTHER" id="PTHR30033">
    <property type="entry name" value="FLAGELLAR HOOK-ASSOCIATED PROTEIN 1"/>
    <property type="match status" value="1"/>
</dbReference>
<dbReference type="RefSeq" id="WP_213124722.1">
    <property type="nucleotide sequence ID" value="NZ_JAGYPG010000002.1"/>
</dbReference>
<feature type="domain" description="Flagellar basal-body/hook protein C-terminal" evidence="10">
    <location>
        <begin position="444"/>
        <end position="482"/>
    </location>
</feature>
<dbReference type="NCBIfam" id="TIGR02492">
    <property type="entry name" value="flgK_ends"/>
    <property type="match status" value="1"/>
</dbReference>
<dbReference type="Proteomes" id="UP000681414">
    <property type="component" value="Unassembled WGS sequence"/>
</dbReference>
<comment type="subcellular location">
    <subcellularLocation>
        <location evidence="1 7">Bacterial flagellum</location>
    </subcellularLocation>
    <subcellularLocation>
        <location evidence="2 7">Secreted</location>
    </subcellularLocation>
</comment>
<keyword evidence="13" id="KW-1185">Reference proteome</keyword>
<evidence type="ECO:0000256" key="8">
    <source>
        <dbReference type="SAM" id="MobiDB-lite"/>
    </source>
</evidence>